<dbReference type="InterPro" id="IPR029044">
    <property type="entry name" value="Nucleotide-diphossugar_trans"/>
</dbReference>
<reference evidence="1" key="1">
    <citation type="submission" date="2018-05" db="EMBL/GenBank/DDBJ databases">
        <authorList>
            <person name="Lanie J.A."/>
            <person name="Ng W.-L."/>
            <person name="Kazmierczak K.M."/>
            <person name="Andrzejewski T.M."/>
            <person name="Davidsen T.M."/>
            <person name="Wayne K.J."/>
            <person name="Tettelin H."/>
            <person name="Glass J.I."/>
            <person name="Rusch D."/>
            <person name="Podicherti R."/>
            <person name="Tsui H.-C.T."/>
            <person name="Winkler M.E."/>
        </authorList>
    </citation>
    <scope>NUCLEOTIDE SEQUENCE</scope>
</reference>
<dbReference type="AlphaFoldDB" id="A0A382UPZ8"/>
<dbReference type="Gene3D" id="3.90.550.10">
    <property type="entry name" value="Spore Coat Polysaccharide Biosynthesis Protein SpsA, Chain A"/>
    <property type="match status" value="1"/>
</dbReference>
<name>A0A382UPZ8_9ZZZZ</name>
<gene>
    <name evidence="1" type="ORF">METZ01_LOCUS389144</name>
</gene>
<dbReference type="PANTHER" id="PTHR21485:SF6">
    <property type="entry name" value="N-ACYLNEURAMINATE CYTIDYLYLTRANSFERASE-RELATED"/>
    <property type="match status" value="1"/>
</dbReference>
<dbReference type="GO" id="GO:0008781">
    <property type="term" value="F:N-acylneuraminate cytidylyltransferase activity"/>
    <property type="evidence" value="ECO:0007669"/>
    <property type="project" value="TreeGrafter"/>
</dbReference>
<dbReference type="InterPro" id="IPR050793">
    <property type="entry name" value="CMP-NeuNAc_synthase"/>
</dbReference>
<protein>
    <submittedName>
        <fullName evidence="1">Uncharacterized protein</fullName>
    </submittedName>
</protein>
<evidence type="ECO:0000313" key="1">
    <source>
        <dbReference type="EMBL" id="SVD36290.1"/>
    </source>
</evidence>
<proteinExistence type="predicted"/>
<sequence length="176" mass="20442">AKIAKNFGAEVPFIRPKKLATDTASTDDVIIHAVKKLRSVGYRFEIMVNRDCTVPFVRNNDIKGSIKLLIKKNCDIVCGVYKQHHNPYFNMMELNSKGFLKFSKSKNFEFTNRQNIPIVYQLNGLHTFYVEKLLKYGRLYMPKIVPYEIPLETGLMIDTEFEFQIAEMIAKKLLKI</sequence>
<organism evidence="1">
    <name type="scientific">marine metagenome</name>
    <dbReference type="NCBI Taxonomy" id="408172"/>
    <lineage>
        <taxon>unclassified sequences</taxon>
        <taxon>metagenomes</taxon>
        <taxon>ecological metagenomes</taxon>
    </lineage>
</organism>
<feature type="non-terminal residue" evidence="1">
    <location>
        <position position="1"/>
    </location>
</feature>
<dbReference type="PANTHER" id="PTHR21485">
    <property type="entry name" value="HAD SUPERFAMILY MEMBERS CMAS AND KDSC"/>
    <property type="match status" value="1"/>
</dbReference>
<dbReference type="EMBL" id="UINC01145886">
    <property type="protein sequence ID" value="SVD36290.1"/>
    <property type="molecule type" value="Genomic_DNA"/>
</dbReference>
<accession>A0A382UPZ8</accession>
<dbReference type="SUPFAM" id="SSF53448">
    <property type="entry name" value="Nucleotide-diphospho-sugar transferases"/>
    <property type="match status" value="1"/>
</dbReference>